<name>A0AAN7ZZF0_9PEZI</name>
<protein>
    <submittedName>
        <fullName evidence="1">Uncharacterized protein</fullName>
    </submittedName>
</protein>
<accession>A0AAN7ZZF0</accession>
<reference evidence="1" key="1">
    <citation type="submission" date="2023-08" db="EMBL/GenBank/DDBJ databases">
        <title>Black Yeasts Isolated from many extreme environments.</title>
        <authorList>
            <person name="Coleine C."/>
            <person name="Stajich J.E."/>
            <person name="Selbmann L."/>
        </authorList>
    </citation>
    <scope>NUCLEOTIDE SEQUENCE</scope>
    <source>
        <strain evidence="1">CCFEE 5810</strain>
    </source>
</reference>
<organism evidence="1 2">
    <name type="scientific">Elasticomyces elasticus</name>
    <dbReference type="NCBI Taxonomy" id="574655"/>
    <lineage>
        <taxon>Eukaryota</taxon>
        <taxon>Fungi</taxon>
        <taxon>Dikarya</taxon>
        <taxon>Ascomycota</taxon>
        <taxon>Pezizomycotina</taxon>
        <taxon>Dothideomycetes</taxon>
        <taxon>Dothideomycetidae</taxon>
        <taxon>Mycosphaerellales</taxon>
        <taxon>Teratosphaeriaceae</taxon>
        <taxon>Elasticomyces</taxon>
    </lineage>
</organism>
<gene>
    <name evidence="1" type="ORF">LTR97_012210</name>
</gene>
<sequence length="332" mass="37198">MDNELPSASDCVMHVLIDFGTTKIVISCQLVFPGEKLRSESTFILQLQAGQEVIPQRVALHLKTGLIRWGLNADLADWATEDVLHFDMLKSCFGDAAEAAKVNRLLRDRLGKWKGKYRDMNGWWAIHNAVKPAMLRAYPEHTAKYLASVPIRTKLAIPEIFRPQAREVLQRLMVRAQFSPRELVSETELAAAWQLCMLVKKGRRLPVKLEDGDEVLVADGGGFTYNVAICRIKVTTSGTIWEYIGIADSAPLGSERTLTARCLQNIKGIIKYRDGTYVDGPRRISIHETVLDNMVKCAFETFKSSGSNQGLSRLRARLAILQFSSFGIDDQC</sequence>
<proteinExistence type="predicted"/>
<dbReference type="Proteomes" id="UP001310594">
    <property type="component" value="Unassembled WGS sequence"/>
</dbReference>
<evidence type="ECO:0000313" key="2">
    <source>
        <dbReference type="Proteomes" id="UP001310594"/>
    </source>
</evidence>
<dbReference type="AlphaFoldDB" id="A0AAN7ZZF0"/>
<dbReference type="EMBL" id="JAVRQU010000024">
    <property type="protein sequence ID" value="KAK5690654.1"/>
    <property type="molecule type" value="Genomic_DNA"/>
</dbReference>
<dbReference type="Gene3D" id="3.30.420.40">
    <property type="match status" value="2"/>
</dbReference>
<comment type="caution">
    <text evidence="1">The sequence shown here is derived from an EMBL/GenBank/DDBJ whole genome shotgun (WGS) entry which is preliminary data.</text>
</comment>
<evidence type="ECO:0000313" key="1">
    <source>
        <dbReference type="EMBL" id="KAK5690654.1"/>
    </source>
</evidence>